<dbReference type="Gene3D" id="1.25.40.750">
    <property type="entry name" value="Domain of unknown function DUF5071"/>
    <property type="match status" value="1"/>
</dbReference>
<dbReference type="EMBL" id="JARVKM010000007">
    <property type="protein sequence ID" value="KAK9780216.1"/>
    <property type="molecule type" value="Genomic_DNA"/>
</dbReference>
<organism evidence="2 3">
    <name type="scientific">Seiridium cardinale</name>
    <dbReference type="NCBI Taxonomy" id="138064"/>
    <lineage>
        <taxon>Eukaryota</taxon>
        <taxon>Fungi</taxon>
        <taxon>Dikarya</taxon>
        <taxon>Ascomycota</taxon>
        <taxon>Pezizomycotina</taxon>
        <taxon>Sordariomycetes</taxon>
        <taxon>Xylariomycetidae</taxon>
        <taxon>Amphisphaeriales</taxon>
        <taxon>Sporocadaceae</taxon>
        <taxon>Seiridium</taxon>
    </lineage>
</organism>
<gene>
    <name evidence="2" type="ORF">SCAR479_02853</name>
</gene>
<reference evidence="2 3" key="1">
    <citation type="submission" date="2024-02" db="EMBL/GenBank/DDBJ databases">
        <title>First draft genome assembly of two strains of Seiridium cardinale.</title>
        <authorList>
            <person name="Emiliani G."/>
            <person name="Scali E."/>
        </authorList>
    </citation>
    <scope>NUCLEOTIDE SEQUENCE [LARGE SCALE GENOMIC DNA]</scope>
    <source>
        <strain evidence="2 3">BM-138-000479</strain>
    </source>
</reference>
<dbReference type="InterPro" id="IPR031837">
    <property type="entry name" value="DUF5071"/>
</dbReference>
<evidence type="ECO:0000313" key="2">
    <source>
        <dbReference type="EMBL" id="KAK9780216.1"/>
    </source>
</evidence>
<dbReference type="Pfam" id="PF16804">
    <property type="entry name" value="DUF5071"/>
    <property type="match status" value="1"/>
</dbReference>
<proteinExistence type="predicted"/>
<sequence>MSSTPPRELIPQDLNDVTSITIIQNLDGIAFASLIPLVLAIVSARGPTAASSGNFETPFCTKFTHLLRQRAREPVVVSTITSLLTRPPASEDDLRLVSVALWGVVSEISEDAMLSYRDALASLSAAEPDGRSDSEYTDSLVQQAKGIVRFMDNRADVWVPEHKGDCMATRSLKERVHTAREMRPHVVGLLGWLQDRNWPPYAGCEAQLARFPEITIMPIRKILIDHRGDGEWANNLLLFVQDHVPVGRNWEAMYPQVKALVDCPTGDEEENETSNYAKDWIKALDTWRSTQEGLRCA</sequence>
<evidence type="ECO:0000313" key="3">
    <source>
        <dbReference type="Proteomes" id="UP001465668"/>
    </source>
</evidence>
<name>A0ABR2Y2A6_9PEZI</name>
<dbReference type="InterPro" id="IPR038692">
    <property type="entry name" value="Cthe_2751_sf"/>
</dbReference>
<comment type="caution">
    <text evidence="2">The sequence shown here is derived from an EMBL/GenBank/DDBJ whole genome shotgun (WGS) entry which is preliminary data.</text>
</comment>
<dbReference type="Proteomes" id="UP001465668">
    <property type="component" value="Unassembled WGS sequence"/>
</dbReference>
<protein>
    <submittedName>
        <fullName evidence="2">DUF5071 domain-containing protein</fullName>
    </submittedName>
</protein>
<accession>A0ABR2Y2A6</accession>
<feature type="domain" description="DUF5071" evidence="1">
    <location>
        <begin position="158"/>
        <end position="281"/>
    </location>
</feature>
<keyword evidence="3" id="KW-1185">Reference proteome</keyword>
<evidence type="ECO:0000259" key="1">
    <source>
        <dbReference type="Pfam" id="PF16804"/>
    </source>
</evidence>